<evidence type="ECO:0000256" key="1">
    <source>
        <dbReference type="ARBA" id="ARBA00004123"/>
    </source>
</evidence>
<evidence type="ECO:0000259" key="6">
    <source>
        <dbReference type="Pfam" id="PF03467"/>
    </source>
</evidence>
<dbReference type="Proteomes" id="UP001457282">
    <property type="component" value="Unassembled WGS sequence"/>
</dbReference>
<evidence type="ECO:0000256" key="3">
    <source>
        <dbReference type="ARBA" id="ARBA00023161"/>
    </source>
</evidence>
<feature type="compositionally biased region" description="Basic and acidic residues" evidence="5">
    <location>
        <begin position="383"/>
        <end position="397"/>
    </location>
</feature>
<comment type="similarity">
    <text evidence="2">Belongs to the RENT3 family.</text>
</comment>
<dbReference type="InterPro" id="IPR035979">
    <property type="entry name" value="RBD_domain_sf"/>
</dbReference>
<gene>
    <name evidence="7" type="ORF">M0R45_026898</name>
</gene>
<dbReference type="AlphaFoldDB" id="A0AAW1WZH9"/>
<feature type="region of interest" description="Disordered" evidence="5">
    <location>
        <begin position="181"/>
        <end position="244"/>
    </location>
</feature>
<evidence type="ECO:0000256" key="2">
    <source>
        <dbReference type="ARBA" id="ARBA00005991"/>
    </source>
</evidence>
<evidence type="ECO:0000313" key="8">
    <source>
        <dbReference type="Proteomes" id="UP001457282"/>
    </source>
</evidence>
<sequence length="516" mass="57665">MKGSLVRTKVLIRHLPPSLSQSDFFQQIDHLFGDRHNWFCFRPGKNSHKHQRFSQAYIDFKRPEDVFEFAEFFDGHVFVNEKGAQFKALVEYAPSQRIPKPSTNKDVREGTIYKDPDYLEFLKLIAKAAEHLPSAEIQLERKEAEQAGVAKEAPIVTPLMEYVRQKRAVGTQISSVVRKVRRRTGPATLSKRGSTSTKRVSEKKKYILKDSAKYTSRKDRSAFNQPRREDQLASSSGKDTLGNEIGIPVIADSGKTKILLKREIPPAPEGISQHQMSIGSSPVSAAPKQNHRRDASGRLLRSILSHNEGRQRESSTELQPQQKILSPNSDIKRASRPSNARLGLNSHVSNNEPNSMSSEGDRRRTTVDKFMKKDMHGATNVSEKQEKHTRNKDRPDRGVWTPLRRAETSHTSDDHLSSSVSQRPQLLSDSVEVPHGEVKADTSYGSRTVEVIAPTGGRSISHVDNGSHRHFGRRGTAPSTKDDGSLNLNEGKSSKRGATVHGAPEKQVWVQKSSGS</sequence>
<dbReference type="Gene3D" id="3.30.70.330">
    <property type="match status" value="1"/>
</dbReference>
<name>A0AAW1WZH9_RUBAR</name>
<feature type="compositionally biased region" description="Polar residues" evidence="5">
    <location>
        <begin position="346"/>
        <end position="358"/>
    </location>
</feature>
<dbReference type="GO" id="GO:0005737">
    <property type="term" value="C:cytoplasm"/>
    <property type="evidence" value="ECO:0007669"/>
    <property type="project" value="TreeGrafter"/>
</dbReference>
<protein>
    <recommendedName>
        <fullName evidence="6">UPF3 domain-containing protein</fullName>
    </recommendedName>
</protein>
<dbReference type="EMBL" id="JBEDUW010000005">
    <property type="protein sequence ID" value="KAK9929817.1"/>
    <property type="molecule type" value="Genomic_DNA"/>
</dbReference>
<feature type="compositionally biased region" description="Basic and acidic residues" evidence="5">
    <location>
        <begin position="404"/>
        <end position="416"/>
    </location>
</feature>
<feature type="region of interest" description="Disordered" evidence="5">
    <location>
        <begin position="306"/>
        <end position="516"/>
    </location>
</feature>
<keyword evidence="3" id="KW-0866">Nonsense-mediated mRNA decay</keyword>
<keyword evidence="8" id="KW-1185">Reference proteome</keyword>
<dbReference type="InterPro" id="IPR005120">
    <property type="entry name" value="UPF3_dom"/>
</dbReference>
<evidence type="ECO:0000256" key="5">
    <source>
        <dbReference type="SAM" id="MobiDB-lite"/>
    </source>
</evidence>
<feature type="compositionally biased region" description="Basic and acidic residues" evidence="5">
    <location>
        <begin position="199"/>
        <end position="231"/>
    </location>
</feature>
<dbReference type="GO" id="GO:0003729">
    <property type="term" value="F:mRNA binding"/>
    <property type="evidence" value="ECO:0007669"/>
    <property type="project" value="TreeGrafter"/>
</dbReference>
<dbReference type="Pfam" id="PF03467">
    <property type="entry name" value="Smg4_UPF3"/>
    <property type="match status" value="1"/>
</dbReference>
<proteinExistence type="inferred from homology"/>
<comment type="caution">
    <text evidence="7">The sequence shown here is derived from an EMBL/GenBank/DDBJ whole genome shotgun (WGS) entry which is preliminary data.</text>
</comment>
<dbReference type="InterPro" id="IPR039722">
    <property type="entry name" value="Upf3"/>
</dbReference>
<feature type="domain" description="UPF3" evidence="6">
    <location>
        <begin position="7"/>
        <end position="168"/>
    </location>
</feature>
<keyword evidence="4" id="KW-0539">Nucleus</keyword>
<feature type="region of interest" description="Disordered" evidence="5">
    <location>
        <begin position="268"/>
        <end position="294"/>
    </location>
</feature>
<reference evidence="7 8" key="1">
    <citation type="journal article" date="2023" name="G3 (Bethesda)">
        <title>A chromosome-length genome assembly and annotation of blackberry (Rubus argutus, cv. 'Hillquist').</title>
        <authorList>
            <person name="Bruna T."/>
            <person name="Aryal R."/>
            <person name="Dudchenko O."/>
            <person name="Sargent D.J."/>
            <person name="Mead D."/>
            <person name="Buti M."/>
            <person name="Cavallini A."/>
            <person name="Hytonen T."/>
            <person name="Andres J."/>
            <person name="Pham M."/>
            <person name="Weisz D."/>
            <person name="Mascagni F."/>
            <person name="Usai G."/>
            <person name="Natali L."/>
            <person name="Bassil N."/>
            <person name="Fernandez G.E."/>
            <person name="Lomsadze A."/>
            <person name="Armour M."/>
            <person name="Olukolu B."/>
            <person name="Poorten T."/>
            <person name="Britton C."/>
            <person name="Davik J."/>
            <person name="Ashrafi H."/>
            <person name="Aiden E.L."/>
            <person name="Borodovsky M."/>
            <person name="Worthington M."/>
        </authorList>
    </citation>
    <scope>NUCLEOTIDE SEQUENCE [LARGE SCALE GENOMIC DNA]</scope>
    <source>
        <strain evidence="7">PI 553951</strain>
    </source>
</reference>
<dbReference type="PANTHER" id="PTHR13112">
    <property type="entry name" value="UPF3 REGULATOR OF NONSENSE TRANSCRIPTS-LIKE PROTEIN"/>
    <property type="match status" value="1"/>
</dbReference>
<accession>A0AAW1WZH9</accession>
<feature type="compositionally biased region" description="Basic and acidic residues" evidence="5">
    <location>
        <begin position="359"/>
        <end position="376"/>
    </location>
</feature>
<dbReference type="SUPFAM" id="SSF54928">
    <property type="entry name" value="RNA-binding domain, RBD"/>
    <property type="match status" value="1"/>
</dbReference>
<organism evidence="7 8">
    <name type="scientific">Rubus argutus</name>
    <name type="common">Southern blackberry</name>
    <dbReference type="NCBI Taxonomy" id="59490"/>
    <lineage>
        <taxon>Eukaryota</taxon>
        <taxon>Viridiplantae</taxon>
        <taxon>Streptophyta</taxon>
        <taxon>Embryophyta</taxon>
        <taxon>Tracheophyta</taxon>
        <taxon>Spermatophyta</taxon>
        <taxon>Magnoliopsida</taxon>
        <taxon>eudicotyledons</taxon>
        <taxon>Gunneridae</taxon>
        <taxon>Pentapetalae</taxon>
        <taxon>rosids</taxon>
        <taxon>fabids</taxon>
        <taxon>Rosales</taxon>
        <taxon>Rosaceae</taxon>
        <taxon>Rosoideae</taxon>
        <taxon>Rosoideae incertae sedis</taxon>
        <taxon>Rubus</taxon>
    </lineage>
</organism>
<feature type="compositionally biased region" description="Polar residues" evidence="5">
    <location>
        <begin position="316"/>
        <end position="329"/>
    </location>
</feature>
<dbReference type="GO" id="GO:0045727">
    <property type="term" value="P:positive regulation of translation"/>
    <property type="evidence" value="ECO:0007669"/>
    <property type="project" value="TreeGrafter"/>
</dbReference>
<evidence type="ECO:0000256" key="4">
    <source>
        <dbReference type="ARBA" id="ARBA00023242"/>
    </source>
</evidence>
<dbReference type="GO" id="GO:0005730">
    <property type="term" value="C:nucleolus"/>
    <property type="evidence" value="ECO:0007669"/>
    <property type="project" value="TreeGrafter"/>
</dbReference>
<evidence type="ECO:0000313" key="7">
    <source>
        <dbReference type="EMBL" id="KAK9929817.1"/>
    </source>
</evidence>
<dbReference type="InterPro" id="IPR012677">
    <property type="entry name" value="Nucleotide-bd_a/b_plait_sf"/>
</dbReference>
<feature type="compositionally biased region" description="Polar residues" evidence="5">
    <location>
        <begin position="272"/>
        <end position="283"/>
    </location>
</feature>
<dbReference type="PANTHER" id="PTHR13112:SF5">
    <property type="entry name" value="REGULATOR OF NONSENSE TRANSCRIPTS UPF3"/>
    <property type="match status" value="1"/>
</dbReference>
<dbReference type="CDD" id="cd12455">
    <property type="entry name" value="RRM_like_Smg4_UPF3"/>
    <property type="match status" value="1"/>
</dbReference>
<dbReference type="GO" id="GO:0000184">
    <property type="term" value="P:nuclear-transcribed mRNA catabolic process, nonsense-mediated decay"/>
    <property type="evidence" value="ECO:0007669"/>
    <property type="project" value="UniProtKB-KW"/>
</dbReference>
<comment type="subcellular location">
    <subcellularLocation>
        <location evidence="1">Nucleus</location>
    </subcellularLocation>
</comment>